<accession>A0A133Q9J5</accession>
<dbReference type="AlphaFoldDB" id="A0A133Q9J5"/>
<feature type="transmembrane region" description="Helical" evidence="6">
    <location>
        <begin position="49"/>
        <end position="69"/>
    </location>
</feature>
<feature type="transmembrane region" description="Helical" evidence="6">
    <location>
        <begin position="153"/>
        <end position="171"/>
    </location>
</feature>
<evidence type="ECO:0000256" key="3">
    <source>
        <dbReference type="ARBA" id="ARBA00022692"/>
    </source>
</evidence>
<dbReference type="InterPro" id="IPR002797">
    <property type="entry name" value="Polysacc_synth"/>
</dbReference>
<evidence type="ECO:0000256" key="1">
    <source>
        <dbReference type="ARBA" id="ARBA00004651"/>
    </source>
</evidence>
<dbReference type="GO" id="GO:0005886">
    <property type="term" value="C:plasma membrane"/>
    <property type="evidence" value="ECO:0007669"/>
    <property type="project" value="UniProtKB-SubCell"/>
</dbReference>
<evidence type="ECO:0000313" key="8">
    <source>
        <dbReference type="Proteomes" id="UP000070533"/>
    </source>
</evidence>
<feature type="transmembrane region" description="Helical" evidence="6">
    <location>
        <begin position="269"/>
        <end position="292"/>
    </location>
</feature>
<dbReference type="InterPro" id="IPR050833">
    <property type="entry name" value="Poly_Biosynth_Transport"/>
</dbReference>
<dbReference type="eggNOG" id="COG2244">
    <property type="taxonomic scope" value="Bacteria"/>
</dbReference>
<dbReference type="Pfam" id="PF01943">
    <property type="entry name" value="Polysacc_synt"/>
    <property type="match status" value="1"/>
</dbReference>
<feature type="transmembrane region" description="Helical" evidence="6">
    <location>
        <begin position="376"/>
        <end position="395"/>
    </location>
</feature>
<feature type="transmembrane region" description="Helical" evidence="6">
    <location>
        <begin position="231"/>
        <end position="257"/>
    </location>
</feature>
<dbReference type="PANTHER" id="PTHR30250:SF11">
    <property type="entry name" value="O-ANTIGEN TRANSPORTER-RELATED"/>
    <property type="match status" value="1"/>
</dbReference>
<dbReference type="PATRIC" id="fig|28128.5.peg.1405"/>
<proteinExistence type="predicted"/>
<feature type="transmembrane region" description="Helical" evidence="6">
    <location>
        <begin position="313"/>
        <end position="331"/>
    </location>
</feature>
<feature type="transmembrane region" description="Helical" evidence="6">
    <location>
        <begin position="460"/>
        <end position="479"/>
    </location>
</feature>
<feature type="transmembrane region" description="Helical" evidence="6">
    <location>
        <begin position="12"/>
        <end position="29"/>
    </location>
</feature>
<sequence>MANLKSLAKDTAIYGLSSIAARFINYLLVPIQTDRFNSAGGQYGIITNVYAYVALLIVVLTYGMETTFFRFMSKEGENPDRVYATTLKMVGMTSLLFMAVVILFNQPIASVLGYSDHPEYILIMYVTVAIDAFAAIPFAYLRCKHRPIKFATLKMLNITFNIVLNLLYLVVLPYFKINPFGIYDDRFTLDVVWVFYINLFCTIATLLMLWKELAGIRYKFDMVTCRRMLSYTFPLLIMGLAGQLNQCASQIIFPYVFDGTPDEARMQLGIYGACIKIAMIMVMITQAFRYAYEPFVFGKSKDKDNKDTYAKAMKFYIIFTLLAFLSVMGYMDVLRHVVGRSYWEGLEIVPIVMAAEIMFGIFFNLSFWYKLTDRTIWGAYFSGIGAAVLIVMDILLIPRMSYWACAWAGFVSYAVSMVISYYFGQKYYPIKYPVRDILIYVVIATVLFGGITVSNEMLPTWAALSVNTLILLVFMGVIVKRDFPLSRLRGMRK</sequence>
<keyword evidence="3 6" id="KW-0812">Transmembrane</keyword>
<protein>
    <submittedName>
        <fullName evidence="7">Polysaccharide biosynthesis family protein</fullName>
    </submittedName>
</protein>
<evidence type="ECO:0000256" key="6">
    <source>
        <dbReference type="SAM" id="Phobius"/>
    </source>
</evidence>
<dbReference type="STRING" id="28128.HMPREF3226_01382"/>
<feature type="transmembrane region" description="Helical" evidence="6">
    <location>
        <begin position="436"/>
        <end position="454"/>
    </location>
</feature>
<dbReference type="Proteomes" id="UP000070533">
    <property type="component" value="Unassembled WGS sequence"/>
</dbReference>
<dbReference type="EMBL" id="LRQG01000092">
    <property type="protein sequence ID" value="KXA39546.1"/>
    <property type="molecule type" value="Genomic_DNA"/>
</dbReference>
<comment type="subcellular location">
    <subcellularLocation>
        <location evidence="1">Cell membrane</location>
        <topology evidence="1">Multi-pass membrane protein</topology>
    </subcellularLocation>
</comment>
<feature type="transmembrane region" description="Helical" evidence="6">
    <location>
        <begin position="351"/>
        <end position="369"/>
    </location>
</feature>
<keyword evidence="4 6" id="KW-1133">Transmembrane helix</keyword>
<reference evidence="8" key="1">
    <citation type="submission" date="2016-01" db="EMBL/GenBank/DDBJ databases">
        <authorList>
            <person name="Mitreva M."/>
            <person name="Pepin K.H."/>
            <person name="Mihindukulasuriya K.A."/>
            <person name="Fulton R."/>
            <person name="Fronick C."/>
            <person name="O'Laughlin M."/>
            <person name="Miner T."/>
            <person name="Herter B."/>
            <person name="Rosa B.A."/>
            <person name="Cordes M."/>
            <person name="Tomlinson C."/>
            <person name="Wollam A."/>
            <person name="Palsikar V.B."/>
            <person name="Mardis E.R."/>
            <person name="Wilson R.K."/>
        </authorList>
    </citation>
    <scope>NUCLEOTIDE SEQUENCE [LARGE SCALE GENOMIC DNA]</scope>
    <source>
        <strain evidence="8">MJR7716</strain>
    </source>
</reference>
<dbReference type="PANTHER" id="PTHR30250">
    <property type="entry name" value="PST FAMILY PREDICTED COLANIC ACID TRANSPORTER"/>
    <property type="match status" value="1"/>
</dbReference>
<feature type="transmembrane region" description="Helical" evidence="6">
    <location>
        <begin position="120"/>
        <end position="141"/>
    </location>
</feature>
<keyword evidence="8" id="KW-1185">Reference proteome</keyword>
<keyword evidence="5 6" id="KW-0472">Membrane</keyword>
<organism evidence="7 8">
    <name type="scientific">Prevotella corporis</name>
    <dbReference type="NCBI Taxonomy" id="28128"/>
    <lineage>
        <taxon>Bacteria</taxon>
        <taxon>Pseudomonadati</taxon>
        <taxon>Bacteroidota</taxon>
        <taxon>Bacteroidia</taxon>
        <taxon>Bacteroidales</taxon>
        <taxon>Prevotellaceae</taxon>
        <taxon>Prevotella</taxon>
    </lineage>
</organism>
<feature type="transmembrane region" description="Helical" evidence="6">
    <location>
        <begin position="89"/>
        <end position="108"/>
    </location>
</feature>
<evidence type="ECO:0000256" key="2">
    <source>
        <dbReference type="ARBA" id="ARBA00022475"/>
    </source>
</evidence>
<comment type="caution">
    <text evidence="7">The sequence shown here is derived from an EMBL/GenBank/DDBJ whole genome shotgun (WGS) entry which is preliminary data.</text>
</comment>
<evidence type="ECO:0000256" key="4">
    <source>
        <dbReference type="ARBA" id="ARBA00022989"/>
    </source>
</evidence>
<feature type="transmembrane region" description="Helical" evidence="6">
    <location>
        <begin position="191"/>
        <end position="210"/>
    </location>
</feature>
<gene>
    <name evidence="7" type="ORF">HMPREF3226_01382</name>
</gene>
<feature type="transmembrane region" description="Helical" evidence="6">
    <location>
        <begin position="401"/>
        <end position="424"/>
    </location>
</feature>
<keyword evidence="2" id="KW-1003">Cell membrane</keyword>
<evidence type="ECO:0000256" key="5">
    <source>
        <dbReference type="ARBA" id="ARBA00023136"/>
    </source>
</evidence>
<dbReference type="OrthoDB" id="9814608at2"/>
<name>A0A133Q9J5_9BACT</name>
<evidence type="ECO:0000313" key="7">
    <source>
        <dbReference type="EMBL" id="KXA39546.1"/>
    </source>
</evidence>
<dbReference type="RefSeq" id="WP_060940681.1">
    <property type="nucleotide sequence ID" value="NZ_JAIHUT010000006.1"/>
</dbReference>